<dbReference type="GO" id="GO:0004332">
    <property type="term" value="F:fructose-bisphosphate aldolase activity"/>
    <property type="evidence" value="ECO:0007669"/>
    <property type="project" value="InterPro"/>
</dbReference>
<dbReference type="RefSeq" id="WP_073372195.1">
    <property type="nucleotide sequence ID" value="NZ_CP017813.1"/>
</dbReference>
<dbReference type="KEGG" id="mpul:BLA55_00605"/>
<dbReference type="InterPro" id="IPR050246">
    <property type="entry name" value="Class_II_FBP_aldolase"/>
</dbReference>
<evidence type="ECO:0000256" key="1">
    <source>
        <dbReference type="ARBA" id="ARBA00022723"/>
    </source>
</evidence>
<dbReference type="GO" id="GO:0008270">
    <property type="term" value="F:zinc ion binding"/>
    <property type="evidence" value="ECO:0007669"/>
    <property type="project" value="InterPro"/>
</dbReference>
<dbReference type="SUPFAM" id="SSF51569">
    <property type="entry name" value="Aldolase"/>
    <property type="match status" value="1"/>
</dbReference>
<dbReference type="GO" id="GO:0030388">
    <property type="term" value="P:fructose 1,6-bisphosphate metabolic process"/>
    <property type="evidence" value="ECO:0007669"/>
    <property type="project" value="InterPro"/>
</dbReference>
<dbReference type="InterPro" id="IPR013785">
    <property type="entry name" value="Aldolase_TIM"/>
</dbReference>
<keyword evidence="2 6" id="KW-0862">Zinc</keyword>
<organism evidence="7 8">
    <name type="scientific">Mycoplasmopsis pullorum</name>
    <dbReference type="NCBI Taxonomy" id="48003"/>
    <lineage>
        <taxon>Bacteria</taxon>
        <taxon>Bacillati</taxon>
        <taxon>Mycoplasmatota</taxon>
        <taxon>Mycoplasmoidales</taxon>
        <taxon>Metamycoplasmataceae</taxon>
        <taxon>Mycoplasmopsis</taxon>
    </lineage>
</organism>
<evidence type="ECO:0000256" key="4">
    <source>
        <dbReference type="PIRSR" id="PIRSR001359-1"/>
    </source>
</evidence>
<feature type="binding site" evidence="6">
    <location>
        <position position="107"/>
    </location>
    <ligand>
        <name>Zn(2+)</name>
        <dbReference type="ChEBI" id="CHEBI:29105"/>
        <label>2</label>
    </ligand>
</feature>
<feature type="binding site" evidence="5">
    <location>
        <position position="180"/>
    </location>
    <ligand>
        <name>dihydroxyacetone phosphate</name>
        <dbReference type="ChEBI" id="CHEBI:57642"/>
    </ligand>
</feature>
<dbReference type="GO" id="GO:0006096">
    <property type="term" value="P:glycolytic process"/>
    <property type="evidence" value="ECO:0007669"/>
    <property type="project" value="InterPro"/>
</dbReference>
<proteinExistence type="predicted"/>
<accession>A0A1L4FRF2</accession>
<feature type="binding site" evidence="5">
    <location>
        <begin position="209"/>
        <end position="211"/>
    </location>
    <ligand>
        <name>dihydroxyacetone phosphate</name>
        <dbReference type="ChEBI" id="CHEBI:57642"/>
    </ligand>
</feature>
<dbReference type="CDD" id="cd00947">
    <property type="entry name" value="TBP_aldolase_IIB"/>
    <property type="match status" value="1"/>
</dbReference>
<evidence type="ECO:0000256" key="2">
    <source>
        <dbReference type="ARBA" id="ARBA00022833"/>
    </source>
</evidence>
<dbReference type="STRING" id="48003.BLA55_00605"/>
<keyword evidence="8" id="KW-1185">Reference proteome</keyword>
<dbReference type="InterPro" id="IPR011289">
    <property type="entry name" value="Fruc_bis_ald_class-2"/>
</dbReference>
<comment type="cofactor">
    <cofactor evidence="6">
        <name>Zn(2+)</name>
        <dbReference type="ChEBI" id="CHEBI:29105"/>
    </cofactor>
    <text evidence="6">Binds 2 Zn(2+) ions per subunit. One is catalytic and the other provides a structural contribution.</text>
</comment>
<protein>
    <submittedName>
        <fullName evidence="7">Fructose-1,6-bisphosphate aldolase, class II</fullName>
    </submittedName>
</protein>
<gene>
    <name evidence="7" type="ORF">BLA55_00605</name>
</gene>
<feature type="active site" description="Proton donor" evidence="4">
    <location>
        <position position="85"/>
    </location>
</feature>
<dbReference type="PROSITE" id="PS00806">
    <property type="entry name" value="ALDOLASE_CLASS_II_2"/>
    <property type="match status" value="1"/>
</dbReference>
<evidence type="ECO:0000313" key="8">
    <source>
        <dbReference type="Proteomes" id="UP000184322"/>
    </source>
</evidence>
<evidence type="ECO:0000256" key="3">
    <source>
        <dbReference type="ARBA" id="ARBA00023239"/>
    </source>
</evidence>
<dbReference type="NCBIfam" id="TIGR00167">
    <property type="entry name" value="cbbA"/>
    <property type="match status" value="1"/>
</dbReference>
<feature type="binding site" evidence="6">
    <location>
        <position position="179"/>
    </location>
    <ligand>
        <name>Zn(2+)</name>
        <dbReference type="ChEBI" id="CHEBI:29105"/>
        <label>1</label>
        <note>catalytic</note>
    </ligand>
</feature>
<evidence type="ECO:0000313" key="7">
    <source>
        <dbReference type="EMBL" id="APJ38190.1"/>
    </source>
</evidence>
<dbReference type="AlphaFoldDB" id="A0A1L4FRF2"/>
<dbReference type="InterPro" id="IPR000771">
    <property type="entry name" value="FBA_II"/>
</dbReference>
<dbReference type="PANTHER" id="PTHR30304">
    <property type="entry name" value="D-TAGATOSE-1,6-BISPHOSPHATE ALDOLASE"/>
    <property type="match status" value="1"/>
</dbReference>
<name>A0A1L4FRF2_9BACT</name>
<keyword evidence="3" id="KW-0456">Lyase</keyword>
<feature type="binding site" evidence="6">
    <location>
        <position position="137"/>
    </location>
    <ligand>
        <name>Zn(2+)</name>
        <dbReference type="ChEBI" id="CHEBI:29105"/>
        <label>2</label>
    </ligand>
</feature>
<feature type="binding site" evidence="6">
    <location>
        <position position="208"/>
    </location>
    <ligand>
        <name>Zn(2+)</name>
        <dbReference type="ChEBI" id="CHEBI:29105"/>
        <label>1</label>
        <note>catalytic</note>
    </ligand>
</feature>
<evidence type="ECO:0000256" key="6">
    <source>
        <dbReference type="PIRSR" id="PIRSR001359-3"/>
    </source>
</evidence>
<dbReference type="Pfam" id="PF01116">
    <property type="entry name" value="F_bP_aldolase"/>
    <property type="match status" value="1"/>
</dbReference>
<keyword evidence="1 6" id="KW-0479">Metal-binding</keyword>
<dbReference type="OrthoDB" id="9803995at2"/>
<evidence type="ECO:0000256" key="5">
    <source>
        <dbReference type="PIRSR" id="PIRSR001359-2"/>
    </source>
</evidence>
<dbReference type="Proteomes" id="UP000184322">
    <property type="component" value="Chromosome"/>
</dbReference>
<dbReference type="NCBIfam" id="TIGR01859">
    <property type="entry name" value="fruc_bis_ald"/>
    <property type="match status" value="1"/>
</dbReference>
<dbReference type="Gene3D" id="3.20.20.70">
    <property type="entry name" value="Aldolase class I"/>
    <property type="match status" value="1"/>
</dbReference>
<feature type="binding site" evidence="6">
    <location>
        <position position="86"/>
    </location>
    <ligand>
        <name>Zn(2+)</name>
        <dbReference type="ChEBI" id="CHEBI:29105"/>
        <label>1</label>
        <note>catalytic</note>
    </ligand>
</feature>
<dbReference type="PIRSF" id="PIRSF001359">
    <property type="entry name" value="F_bP_aldolase_II"/>
    <property type="match status" value="1"/>
</dbReference>
<dbReference type="EMBL" id="CP017813">
    <property type="protein sequence ID" value="APJ38190.1"/>
    <property type="molecule type" value="Genomic_DNA"/>
</dbReference>
<feature type="binding site" evidence="5">
    <location>
        <begin position="230"/>
        <end position="233"/>
    </location>
    <ligand>
        <name>dihydroxyacetone phosphate</name>
        <dbReference type="ChEBI" id="CHEBI:57642"/>
    </ligand>
</feature>
<sequence length="290" mass="30988">MALVSAKEMLRKAKEGKYAIPHININNLEWAKAVLLTAQAEQSPIIVATSEGALKYMGGFDVVAGMVTGLIKDLNITVPVALHLDHGSYEGALKAIENEAYTSIMFDGSHFPFEENYAKTAELVKLAAAKGMSVEAEVGTIGGEEDGIVGNGEFADPAEAKKMAQLGIDVLAAGIGNIHGPYPSSWKSLSFETLKEISEAAGIGIVLHGGSGIPLDQIQKAISLGITKINVNTELQQANHAALRKYIESGKDLEGKNFDPRKLYKPGYDAMCETVKQKIHEFGSNGKAFE</sequence>
<reference evidence="8" key="1">
    <citation type="submission" date="2016-10" db="EMBL/GenBank/DDBJ databases">
        <authorList>
            <person name="Beylefeld A."/>
            <person name="Abolnik C."/>
        </authorList>
    </citation>
    <scope>NUCLEOTIDE SEQUENCE [LARGE SCALE GENOMIC DNA]</scope>
    <source>
        <strain evidence="8">B359_6</strain>
    </source>
</reference>
<dbReference type="PANTHER" id="PTHR30304:SF0">
    <property type="entry name" value="D-TAGATOSE-1,6-BISPHOSPHATE ALDOLASE SUBUNIT GATY-RELATED"/>
    <property type="match status" value="1"/>
</dbReference>